<dbReference type="EMBL" id="UZAJ01015431">
    <property type="protein sequence ID" value="VDO73371.1"/>
    <property type="molecule type" value="Genomic_DNA"/>
</dbReference>
<dbReference type="GO" id="GO:0006520">
    <property type="term" value="P:amino acid metabolic process"/>
    <property type="evidence" value="ECO:0007669"/>
    <property type="project" value="InterPro"/>
</dbReference>
<dbReference type="GO" id="GO:0019752">
    <property type="term" value="P:carboxylic acid metabolic process"/>
    <property type="evidence" value="ECO:0007669"/>
    <property type="project" value="InterPro"/>
</dbReference>
<evidence type="ECO:0000256" key="9">
    <source>
        <dbReference type="ARBA" id="ARBA00041275"/>
    </source>
</evidence>
<evidence type="ECO:0000256" key="5">
    <source>
        <dbReference type="ARBA" id="ARBA00022898"/>
    </source>
</evidence>
<keyword evidence="5 10" id="KW-0663">Pyridoxal phosphate</keyword>
<dbReference type="InterPro" id="IPR002129">
    <property type="entry name" value="PyrdxlP-dep_de-COase"/>
</dbReference>
<dbReference type="SUPFAM" id="SSF53383">
    <property type="entry name" value="PLP-dependent transferases"/>
    <property type="match status" value="1"/>
</dbReference>
<organism evidence="13">
    <name type="scientific">Onchocerca flexuosa</name>
    <dbReference type="NCBI Taxonomy" id="387005"/>
    <lineage>
        <taxon>Eukaryota</taxon>
        <taxon>Metazoa</taxon>
        <taxon>Ecdysozoa</taxon>
        <taxon>Nematoda</taxon>
        <taxon>Chromadorea</taxon>
        <taxon>Rhabditida</taxon>
        <taxon>Spirurina</taxon>
        <taxon>Spiruromorpha</taxon>
        <taxon>Filarioidea</taxon>
        <taxon>Onchocercidae</taxon>
        <taxon>Onchocerca</taxon>
    </lineage>
</organism>
<dbReference type="GO" id="GO:0030170">
    <property type="term" value="F:pyridoxal phosphate binding"/>
    <property type="evidence" value="ECO:0007669"/>
    <property type="project" value="InterPro"/>
</dbReference>
<dbReference type="AlphaFoldDB" id="A0A183HU82"/>
<keyword evidence="3" id="KW-0127">Catecholamine biosynthesis</keyword>
<name>A0A183HU82_9BILA</name>
<evidence type="ECO:0000313" key="11">
    <source>
        <dbReference type="EMBL" id="VDO73371.1"/>
    </source>
</evidence>
<dbReference type="InterPro" id="IPR015424">
    <property type="entry name" value="PyrdxlP-dep_Trfase"/>
</dbReference>
<dbReference type="PANTHER" id="PTHR11999">
    <property type="entry name" value="GROUP II PYRIDOXAL-5-PHOSPHATE DECARBOXYLASE"/>
    <property type="match status" value="1"/>
</dbReference>
<protein>
    <recommendedName>
        <fullName evidence="8">Aromatic-L-amino-acid decarboxylase</fullName>
        <ecNumber evidence="7">4.1.1.28</ecNumber>
    </recommendedName>
    <alternativeName>
        <fullName evidence="9">DOPA decarboxylase</fullName>
    </alternativeName>
</protein>
<comment type="subunit">
    <text evidence="2">Homodimer.</text>
</comment>
<evidence type="ECO:0000256" key="8">
    <source>
        <dbReference type="ARBA" id="ARBA00040968"/>
    </source>
</evidence>
<dbReference type="Gene3D" id="3.40.640.10">
    <property type="entry name" value="Type I PLP-dependent aspartate aminotransferase-like (Major domain)"/>
    <property type="match status" value="1"/>
</dbReference>
<keyword evidence="6 10" id="KW-0456">Lyase</keyword>
<evidence type="ECO:0000256" key="6">
    <source>
        <dbReference type="ARBA" id="ARBA00023239"/>
    </source>
</evidence>
<dbReference type="GO" id="GO:0004058">
    <property type="term" value="F:aromatic-L-amino-acid decarboxylase activity"/>
    <property type="evidence" value="ECO:0007669"/>
    <property type="project" value="UniProtKB-EC"/>
</dbReference>
<sequence length="218" mass="24793">MTFHRTDSKGLEDFIIPQDPPTMGEPWEKIFNDIDKVVINGNTHWQHPKFFAYFPTRTSYQAIMGDILNGGLASVGFSWASSPSMTEVEMSVTNWLAKALELPAEFLNTKNGCGIGIIQNGASDATYIAILAARGRAIERIKASEDTIKQQQEIVSDDSGELYYYRYHDPAIMTKLVAYCSDQVILQICHLKKKDEWRKISIRKWDINLFSNIIFIFS</sequence>
<dbReference type="GO" id="GO:0042427">
    <property type="term" value="P:serotonin biosynthetic process"/>
    <property type="evidence" value="ECO:0007669"/>
    <property type="project" value="TreeGrafter"/>
</dbReference>
<dbReference type="EC" id="4.1.1.28" evidence="7"/>
<dbReference type="InterPro" id="IPR015421">
    <property type="entry name" value="PyrdxlP-dep_Trfase_major"/>
</dbReference>
<dbReference type="GO" id="GO:0005737">
    <property type="term" value="C:cytoplasm"/>
    <property type="evidence" value="ECO:0007669"/>
    <property type="project" value="TreeGrafter"/>
</dbReference>
<evidence type="ECO:0000256" key="4">
    <source>
        <dbReference type="ARBA" id="ARBA00022793"/>
    </source>
</evidence>
<accession>A0A183HU82</accession>
<evidence type="ECO:0000256" key="7">
    <source>
        <dbReference type="ARBA" id="ARBA00038886"/>
    </source>
</evidence>
<evidence type="ECO:0000313" key="12">
    <source>
        <dbReference type="Proteomes" id="UP000267606"/>
    </source>
</evidence>
<dbReference type="STRING" id="387005.A0A183HU82"/>
<dbReference type="Gene3D" id="1.20.1340.10">
    <property type="entry name" value="dopa decarboxylase, N-terminal domain"/>
    <property type="match status" value="1"/>
</dbReference>
<dbReference type="WBParaSite" id="OFLC_0001104401-mRNA-1">
    <property type="protein sequence ID" value="OFLC_0001104401-mRNA-1"/>
    <property type="gene ID" value="OFLC_0001104401"/>
</dbReference>
<reference evidence="13" key="1">
    <citation type="submission" date="2016-06" db="UniProtKB">
        <authorList>
            <consortium name="WormBaseParasite"/>
        </authorList>
    </citation>
    <scope>IDENTIFICATION</scope>
</reference>
<evidence type="ECO:0000256" key="3">
    <source>
        <dbReference type="ARBA" id="ARBA00022584"/>
    </source>
</evidence>
<dbReference type="Pfam" id="PF00282">
    <property type="entry name" value="Pyridoxal_deC"/>
    <property type="match status" value="1"/>
</dbReference>
<dbReference type="PANTHER" id="PTHR11999:SF167">
    <property type="entry name" value="AROMATIC-L-AMINO-ACID DECARBOXYLASE"/>
    <property type="match status" value="1"/>
</dbReference>
<evidence type="ECO:0000313" key="13">
    <source>
        <dbReference type="WBParaSite" id="OFLC_0001104401-mRNA-1"/>
    </source>
</evidence>
<reference evidence="11 12" key="2">
    <citation type="submission" date="2018-11" db="EMBL/GenBank/DDBJ databases">
        <authorList>
            <consortium name="Pathogen Informatics"/>
        </authorList>
    </citation>
    <scope>NUCLEOTIDE SEQUENCE [LARGE SCALE GENOMIC DNA]</scope>
</reference>
<dbReference type="PRINTS" id="PR00800">
    <property type="entry name" value="YHDCRBOXLASE"/>
</dbReference>
<comment type="cofactor">
    <cofactor evidence="1 10">
        <name>pyridoxal 5'-phosphate</name>
        <dbReference type="ChEBI" id="CHEBI:597326"/>
    </cofactor>
</comment>
<dbReference type="GO" id="GO:0042423">
    <property type="term" value="P:catecholamine biosynthetic process"/>
    <property type="evidence" value="ECO:0007669"/>
    <property type="project" value="UniProtKB-KW"/>
</dbReference>
<proteinExistence type="inferred from homology"/>
<comment type="similarity">
    <text evidence="10">Belongs to the group II decarboxylase family.</text>
</comment>
<keyword evidence="12" id="KW-1185">Reference proteome</keyword>
<evidence type="ECO:0000256" key="2">
    <source>
        <dbReference type="ARBA" id="ARBA00011738"/>
    </source>
</evidence>
<keyword evidence="4" id="KW-0210">Decarboxylase</keyword>
<dbReference type="InterPro" id="IPR010977">
    <property type="entry name" value="Aromatic_deC"/>
</dbReference>
<dbReference type="Proteomes" id="UP000267606">
    <property type="component" value="Unassembled WGS sequence"/>
</dbReference>
<gene>
    <name evidence="11" type="ORF">OFLC_LOCUS11045</name>
</gene>
<evidence type="ECO:0000256" key="1">
    <source>
        <dbReference type="ARBA" id="ARBA00001933"/>
    </source>
</evidence>
<evidence type="ECO:0000256" key="10">
    <source>
        <dbReference type="RuleBase" id="RU000382"/>
    </source>
</evidence>